<dbReference type="GO" id="GO:0003886">
    <property type="term" value="F:DNA (cytosine-5-)-methyltransferase activity"/>
    <property type="evidence" value="ECO:0007669"/>
    <property type="project" value="UniProtKB-EC"/>
</dbReference>
<name>A0A2J6PY51_9HELO</name>
<dbReference type="InterPro" id="IPR001025">
    <property type="entry name" value="BAH_dom"/>
</dbReference>
<evidence type="ECO:0000256" key="8">
    <source>
        <dbReference type="PROSITE-ProRule" id="PRU01016"/>
    </source>
</evidence>
<evidence type="ECO:0000256" key="7">
    <source>
        <dbReference type="ARBA" id="ARBA00023242"/>
    </source>
</evidence>
<reference evidence="10 11" key="1">
    <citation type="submission" date="2016-05" db="EMBL/GenBank/DDBJ databases">
        <title>A degradative enzymes factory behind the ericoid mycorrhizal symbiosis.</title>
        <authorList>
            <consortium name="DOE Joint Genome Institute"/>
            <person name="Martino E."/>
            <person name="Morin E."/>
            <person name="Grelet G."/>
            <person name="Kuo A."/>
            <person name="Kohler A."/>
            <person name="Daghino S."/>
            <person name="Barry K."/>
            <person name="Choi C."/>
            <person name="Cichocki N."/>
            <person name="Clum A."/>
            <person name="Copeland A."/>
            <person name="Hainaut M."/>
            <person name="Haridas S."/>
            <person name="Labutti K."/>
            <person name="Lindquist E."/>
            <person name="Lipzen A."/>
            <person name="Khouja H.-R."/>
            <person name="Murat C."/>
            <person name="Ohm R."/>
            <person name="Olson A."/>
            <person name="Spatafora J."/>
            <person name="Veneault-Fourrey C."/>
            <person name="Henrissat B."/>
            <person name="Grigoriev I."/>
            <person name="Martin F."/>
            <person name="Perotto S."/>
        </authorList>
    </citation>
    <scope>NUCLEOTIDE SEQUENCE [LARGE SCALE GENOMIC DNA]</scope>
    <source>
        <strain evidence="10 11">UAMH 7357</strain>
    </source>
</reference>
<keyword evidence="11" id="KW-1185">Reference proteome</keyword>
<feature type="domain" description="BAH" evidence="9">
    <location>
        <begin position="1"/>
        <end position="71"/>
    </location>
</feature>
<dbReference type="Gene3D" id="2.30.30.490">
    <property type="match status" value="2"/>
</dbReference>
<sequence>MKEVAGPHELFLLSQCDDNPLSSVASKIQVDFRGEITPENDGAIEQEFMKKDHYFYRMHYDPKSEKFTDTSCKEAVEKNLKDKFKLIEPDKEAAEKNSKDEFKLIEPECGNNERFEGFHLNGVDYFLLDFVYIFPDERKPYQIGHIKKISLNEDELVVLVDLYKRYDRFHKHYFEEFQDGQNHRARDNRRLYKAGRTKSIWAHSIDGKCYVQHRQDIENLERYKDQPDRFWADLQVDEMVDPHGEIRPRDLVPLDTLEYSKRTEKQLKAELKQIEAFRKNGKKLRGMDIFSGVGGLSMGMHMSGAVETPWAIERDTLACLTYKKNFSNTKVFNVDANILLDRAIQREKGEELDPLYDSQGELVLDLPRPGEVDFIYGGKFLLSPPCQGFSIANRFQKADDIKNSLIVLYLSFLDFYQPKYFLLENVRGILQHRVGFKNCKS</sequence>
<evidence type="ECO:0000256" key="1">
    <source>
        <dbReference type="ARBA" id="ARBA00004123"/>
    </source>
</evidence>
<keyword evidence="6" id="KW-0238">DNA-binding</keyword>
<evidence type="ECO:0000256" key="4">
    <source>
        <dbReference type="ARBA" id="ARBA00022679"/>
    </source>
</evidence>
<dbReference type="InterPro" id="IPR043151">
    <property type="entry name" value="BAH_sf"/>
</dbReference>
<dbReference type="STRING" id="1745343.A0A2J6PY51"/>
<dbReference type="EMBL" id="KZ613492">
    <property type="protein sequence ID" value="PMD18856.1"/>
    <property type="molecule type" value="Genomic_DNA"/>
</dbReference>
<dbReference type="GO" id="GO:0003682">
    <property type="term" value="F:chromatin binding"/>
    <property type="evidence" value="ECO:0007669"/>
    <property type="project" value="InterPro"/>
</dbReference>
<dbReference type="InterPro" id="IPR050390">
    <property type="entry name" value="C5-Methyltransferase"/>
</dbReference>
<comment type="subcellular location">
    <subcellularLocation>
        <location evidence="1">Nucleus</location>
    </subcellularLocation>
</comment>
<organism evidence="10 11">
    <name type="scientific">Hyaloscypha hepaticicola</name>
    <dbReference type="NCBI Taxonomy" id="2082293"/>
    <lineage>
        <taxon>Eukaryota</taxon>
        <taxon>Fungi</taxon>
        <taxon>Dikarya</taxon>
        <taxon>Ascomycota</taxon>
        <taxon>Pezizomycotina</taxon>
        <taxon>Leotiomycetes</taxon>
        <taxon>Helotiales</taxon>
        <taxon>Hyaloscyphaceae</taxon>
        <taxon>Hyaloscypha</taxon>
    </lineage>
</organism>
<keyword evidence="7" id="KW-0539">Nucleus</keyword>
<dbReference type="EC" id="2.1.1.37" evidence="2"/>
<dbReference type="GO" id="GO:0005634">
    <property type="term" value="C:nucleus"/>
    <property type="evidence" value="ECO:0007669"/>
    <property type="project" value="UniProtKB-SubCell"/>
</dbReference>
<dbReference type="Gene3D" id="3.40.50.150">
    <property type="entry name" value="Vaccinia Virus protein VP39"/>
    <property type="match status" value="1"/>
</dbReference>
<dbReference type="Pfam" id="PF00145">
    <property type="entry name" value="DNA_methylase"/>
    <property type="match status" value="1"/>
</dbReference>
<dbReference type="Proteomes" id="UP000235672">
    <property type="component" value="Unassembled WGS sequence"/>
</dbReference>
<dbReference type="PRINTS" id="PR00105">
    <property type="entry name" value="C5METTRFRASE"/>
</dbReference>
<dbReference type="PROSITE" id="PS51679">
    <property type="entry name" value="SAM_MT_C5"/>
    <property type="match status" value="1"/>
</dbReference>
<evidence type="ECO:0000256" key="3">
    <source>
        <dbReference type="ARBA" id="ARBA00022603"/>
    </source>
</evidence>
<keyword evidence="5 8" id="KW-0949">S-adenosyl-L-methionine</keyword>
<dbReference type="GO" id="GO:0044027">
    <property type="term" value="P:negative regulation of gene expression via chromosomal CpG island methylation"/>
    <property type="evidence" value="ECO:0007669"/>
    <property type="project" value="TreeGrafter"/>
</dbReference>
<dbReference type="AlphaFoldDB" id="A0A2J6PY51"/>
<gene>
    <name evidence="10" type="ORF">NA56DRAFT_725670</name>
</gene>
<dbReference type="PROSITE" id="PS51038">
    <property type="entry name" value="BAH"/>
    <property type="match status" value="2"/>
</dbReference>
<dbReference type="Pfam" id="PF01426">
    <property type="entry name" value="BAH"/>
    <property type="match status" value="1"/>
</dbReference>
<evidence type="ECO:0000259" key="9">
    <source>
        <dbReference type="PROSITE" id="PS51038"/>
    </source>
</evidence>
<dbReference type="PANTHER" id="PTHR10629">
    <property type="entry name" value="CYTOSINE-SPECIFIC METHYLTRANSFERASE"/>
    <property type="match status" value="1"/>
</dbReference>
<evidence type="ECO:0000256" key="5">
    <source>
        <dbReference type="ARBA" id="ARBA00022691"/>
    </source>
</evidence>
<dbReference type="InterPro" id="IPR029063">
    <property type="entry name" value="SAM-dependent_MTases_sf"/>
</dbReference>
<feature type="domain" description="BAH" evidence="9">
    <location>
        <begin position="123"/>
        <end position="247"/>
    </location>
</feature>
<evidence type="ECO:0000256" key="2">
    <source>
        <dbReference type="ARBA" id="ARBA00011975"/>
    </source>
</evidence>
<dbReference type="GO" id="GO:0032259">
    <property type="term" value="P:methylation"/>
    <property type="evidence" value="ECO:0007669"/>
    <property type="project" value="UniProtKB-KW"/>
</dbReference>
<protein>
    <recommendedName>
        <fullName evidence="2">DNA (cytosine-5-)-methyltransferase</fullName>
        <ecNumber evidence="2">2.1.1.37</ecNumber>
    </recommendedName>
</protein>
<evidence type="ECO:0000313" key="10">
    <source>
        <dbReference type="EMBL" id="PMD18856.1"/>
    </source>
</evidence>
<evidence type="ECO:0000256" key="6">
    <source>
        <dbReference type="ARBA" id="ARBA00023125"/>
    </source>
</evidence>
<feature type="active site" evidence="8">
    <location>
        <position position="386"/>
    </location>
</feature>
<proteinExistence type="inferred from homology"/>
<keyword evidence="4 8" id="KW-0808">Transferase</keyword>
<dbReference type="InterPro" id="IPR001525">
    <property type="entry name" value="C5_MeTfrase"/>
</dbReference>
<accession>A0A2J6PY51</accession>
<evidence type="ECO:0000313" key="11">
    <source>
        <dbReference type="Proteomes" id="UP000235672"/>
    </source>
</evidence>
<comment type="similarity">
    <text evidence="8">Belongs to the class I-like SAM-binding methyltransferase superfamily. C5-methyltransferase family.</text>
</comment>
<dbReference type="SUPFAM" id="SSF53335">
    <property type="entry name" value="S-adenosyl-L-methionine-dependent methyltransferases"/>
    <property type="match status" value="1"/>
</dbReference>
<dbReference type="PANTHER" id="PTHR10629:SF52">
    <property type="entry name" value="DNA (CYTOSINE-5)-METHYLTRANSFERASE 1"/>
    <property type="match status" value="1"/>
</dbReference>
<dbReference type="OrthoDB" id="5376140at2759"/>
<keyword evidence="3 8" id="KW-0489">Methyltransferase</keyword>
<dbReference type="GO" id="GO:0003677">
    <property type="term" value="F:DNA binding"/>
    <property type="evidence" value="ECO:0007669"/>
    <property type="project" value="UniProtKB-KW"/>
</dbReference>